<evidence type="ECO:0000256" key="1">
    <source>
        <dbReference type="SAM" id="MobiDB-lite"/>
    </source>
</evidence>
<comment type="caution">
    <text evidence="3">The sequence shown here is derived from an EMBL/GenBank/DDBJ whole genome shotgun (WGS) entry which is preliminary data.</text>
</comment>
<gene>
    <name evidence="3" type="ORF">L3X38_019182</name>
</gene>
<dbReference type="EMBL" id="JAJFAZ020000003">
    <property type="protein sequence ID" value="KAI5339909.1"/>
    <property type="molecule type" value="Genomic_DNA"/>
</dbReference>
<protein>
    <recommendedName>
        <fullName evidence="2">Retrovirus-related Pol polyprotein from transposon TNT 1-94-like beta-barrel domain-containing protein</fullName>
    </recommendedName>
</protein>
<proteinExistence type="predicted"/>
<dbReference type="Proteomes" id="UP001054821">
    <property type="component" value="Chromosome 3"/>
</dbReference>
<dbReference type="AlphaFoldDB" id="A0AAD4ZBT8"/>
<evidence type="ECO:0000313" key="4">
    <source>
        <dbReference type="Proteomes" id="UP001054821"/>
    </source>
</evidence>
<evidence type="ECO:0000313" key="3">
    <source>
        <dbReference type="EMBL" id="KAI5339909.1"/>
    </source>
</evidence>
<organism evidence="3 4">
    <name type="scientific">Prunus dulcis</name>
    <name type="common">Almond</name>
    <name type="synonym">Amygdalus dulcis</name>
    <dbReference type="NCBI Taxonomy" id="3755"/>
    <lineage>
        <taxon>Eukaryota</taxon>
        <taxon>Viridiplantae</taxon>
        <taxon>Streptophyta</taxon>
        <taxon>Embryophyta</taxon>
        <taxon>Tracheophyta</taxon>
        <taxon>Spermatophyta</taxon>
        <taxon>Magnoliopsida</taxon>
        <taxon>eudicotyledons</taxon>
        <taxon>Gunneridae</taxon>
        <taxon>Pentapetalae</taxon>
        <taxon>rosids</taxon>
        <taxon>fabids</taxon>
        <taxon>Rosales</taxon>
        <taxon>Rosaceae</taxon>
        <taxon>Amygdaloideae</taxon>
        <taxon>Amygdaleae</taxon>
        <taxon>Prunus</taxon>
    </lineage>
</organism>
<accession>A0AAD4ZBT8</accession>
<sequence>MTSLPKTAVLVSQCPRGSQIFIGGSYQIKTIGSRPELKCTHCGGTKHTRAGCYELIRYLDWWNHSKAPHKNKSISLNTSAESDPVNPIVSTTPAPASASVATIGTQCYVLNTSSKKHTWIIDTGAIDHMTFDPGQIASHTPSSQSVVSNANDVPSPVTGKGSRSLADSLNLDSVLIVPSLHHNLLLVAQITIALNCIVTFWPTHCVFQDILNSKTIGCCIRRGKLYYLDLASNSEA</sequence>
<feature type="compositionally biased region" description="Polar residues" evidence="1">
    <location>
        <begin position="140"/>
        <end position="152"/>
    </location>
</feature>
<evidence type="ECO:0000259" key="2">
    <source>
        <dbReference type="Pfam" id="PF22936"/>
    </source>
</evidence>
<reference evidence="3 4" key="1">
    <citation type="journal article" date="2022" name="G3 (Bethesda)">
        <title>Whole-genome sequence and methylome profiling of the almond [Prunus dulcis (Mill.) D.A. Webb] cultivar 'Nonpareil'.</title>
        <authorList>
            <person name="D'Amico-Willman K.M."/>
            <person name="Ouma W.Z."/>
            <person name="Meulia T."/>
            <person name="Sideli G.M."/>
            <person name="Gradziel T.M."/>
            <person name="Fresnedo-Ramirez J."/>
        </authorList>
    </citation>
    <scope>NUCLEOTIDE SEQUENCE [LARGE SCALE GENOMIC DNA]</scope>
    <source>
        <strain evidence="3">Clone GOH B32 T37-40</strain>
    </source>
</reference>
<feature type="domain" description="Retrovirus-related Pol polyprotein from transposon TNT 1-94-like beta-barrel" evidence="2">
    <location>
        <begin position="119"/>
        <end position="191"/>
    </location>
</feature>
<dbReference type="InterPro" id="IPR054722">
    <property type="entry name" value="PolX-like_BBD"/>
</dbReference>
<dbReference type="Pfam" id="PF22936">
    <property type="entry name" value="Pol_BBD"/>
    <property type="match status" value="1"/>
</dbReference>
<keyword evidence="4" id="KW-1185">Reference proteome</keyword>
<feature type="region of interest" description="Disordered" evidence="1">
    <location>
        <begin position="140"/>
        <end position="159"/>
    </location>
</feature>
<name>A0AAD4ZBT8_PRUDU</name>